<evidence type="ECO:0000256" key="3">
    <source>
        <dbReference type="RuleBase" id="RU000363"/>
    </source>
</evidence>
<dbReference type="Pfam" id="PF00106">
    <property type="entry name" value="adh_short"/>
    <property type="match status" value="1"/>
</dbReference>
<reference evidence="4 5" key="2">
    <citation type="journal article" date="2022" name="Mar. Drugs">
        <title>Bioassay-Guided Fractionation Leads to the Detection of Cholic Acid Generated by the Rare Thalassomonas sp.</title>
        <authorList>
            <person name="Pheiffer F."/>
            <person name="Schneider Y.K."/>
            <person name="Hansen E.H."/>
            <person name="Andersen J.H."/>
            <person name="Isaksson J."/>
            <person name="Busche T."/>
            <person name="R C."/>
            <person name="Kalinowski J."/>
            <person name="Zyl L.V."/>
            <person name="Trindade M."/>
        </authorList>
    </citation>
    <scope>NUCLEOTIDE SEQUENCE [LARGE SCALE GENOMIC DNA]</scope>
    <source>
        <strain evidence="4 5">A5K-106</strain>
    </source>
</reference>
<dbReference type="InterPro" id="IPR002347">
    <property type="entry name" value="SDR_fam"/>
</dbReference>
<gene>
    <name evidence="4" type="ORF">SG35_007960</name>
</gene>
<dbReference type="Gene3D" id="3.40.50.720">
    <property type="entry name" value="NAD(P)-binding Rossmann-like Domain"/>
    <property type="match status" value="1"/>
</dbReference>
<dbReference type="Proteomes" id="UP000032568">
    <property type="component" value="Chromosome"/>
</dbReference>
<evidence type="ECO:0000313" key="4">
    <source>
        <dbReference type="EMBL" id="WDE00559.1"/>
    </source>
</evidence>
<dbReference type="RefSeq" id="WP_044830730.1">
    <property type="nucleotide sequence ID" value="NZ_CP059735.1"/>
</dbReference>
<dbReference type="PRINTS" id="PR00081">
    <property type="entry name" value="GDHRDH"/>
</dbReference>
<reference evidence="4 5" key="1">
    <citation type="journal article" date="2015" name="Genome Announc.">
        <title>Draft Genome Sequences of Marine Isolates of Thalassomonas viridans and Thalassomonas actiniarum.</title>
        <authorList>
            <person name="Olonade I."/>
            <person name="van Zyl L.J."/>
            <person name="Trindade M."/>
        </authorList>
    </citation>
    <scope>NUCLEOTIDE SEQUENCE [LARGE SCALE GENOMIC DNA]</scope>
    <source>
        <strain evidence="4 5">A5K-106</strain>
    </source>
</reference>
<proteinExistence type="inferred from homology"/>
<dbReference type="InterPro" id="IPR036291">
    <property type="entry name" value="NAD(P)-bd_dom_sf"/>
</dbReference>
<dbReference type="SUPFAM" id="SSF51735">
    <property type="entry name" value="NAD(P)-binding Rossmann-fold domains"/>
    <property type="match status" value="1"/>
</dbReference>
<evidence type="ECO:0000256" key="1">
    <source>
        <dbReference type="ARBA" id="ARBA00006484"/>
    </source>
</evidence>
<evidence type="ECO:0000256" key="2">
    <source>
        <dbReference type="ARBA" id="ARBA00023002"/>
    </source>
</evidence>
<dbReference type="AlphaFoldDB" id="A0AAE9YUB4"/>
<dbReference type="PROSITE" id="PS00061">
    <property type="entry name" value="ADH_SHORT"/>
    <property type="match status" value="1"/>
</dbReference>
<dbReference type="EMBL" id="CP059735">
    <property type="protein sequence ID" value="WDE00559.1"/>
    <property type="molecule type" value="Genomic_DNA"/>
</dbReference>
<sequence length="248" mass="26672">MTSVKLLDKKILITAAASDLGRHLTQYYLAQGAEVISLDMAVESLQELKQAYSGLTCIPCDITQGKEINAAFAQIERQFGYVDVLINNASIKHNEPLFCFFRQGDRKHHLDAWQSVLDINLTAPFVISGYFVELLAAKSNPGVIVNISSASPSPGGKGGQSAYAASKAGLHALSKSWSRELRPLGIRVVSISPDDIHFVADDANNTATKATGLRKLAGKEAILDLVNLAINHELMNGKVIDLSEPGAT</sequence>
<dbReference type="PANTHER" id="PTHR43669:SF3">
    <property type="entry name" value="ALCOHOL DEHYDROGENASE, PUTATIVE (AFU_ORTHOLOGUE AFUA_3G03445)-RELATED"/>
    <property type="match status" value="1"/>
</dbReference>
<protein>
    <submittedName>
        <fullName evidence="4">SDR family NAD(P)-dependent oxidoreductase</fullName>
    </submittedName>
</protein>
<dbReference type="PANTHER" id="PTHR43669">
    <property type="entry name" value="5-KETO-D-GLUCONATE 5-REDUCTASE"/>
    <property type="match status" value="1"/>
</dbReference>
<comment type="similarity">
    <text evidence="1 3">Belongs to the short-chain dehydrogenases/reductases (SDR) family.</text>
</comment>
<dbReference type="KEGG" id="tact:SG35_007960"/>
<dbReference type="CDD" id="cd05233">
    <property type="entry name" value="SDR_c"/>
    <property type="match status" value="1"/>
</dbReference>
<dbReference type="GO" id="GO:0016491">
    <property type="term" value="F:oxidoreductase activity"/>
    <property type="evidence" value="ECO:0007669"/>
    <property type="project" value="UniProtKB-KW"/>
</dbReference>
<dbReference type="PRINTS" id="PR00080">
    <property type="entry name" value="SDRFAMILY"/>
</dbReference>
<accession>A0AAE9YUB4</accession>
<evidence type="ECO:0000313" key="5">
    <source>
        <dbReference type="Proteomes" id="UP000032568"/>
    </source>
</evidence>
<keyword evidence="5" id="KW-1185">Reference proteome</keyword>
<keyword evidence="2" id="KW-0560">Oxidoreductase</keyword>
<dbReference type="InterPro" id="IPR020904">
    <property type="entry name" value="Sc_DH/Rdtase_CS"/>
</dbReference>
<name>A0AAE9YUB4_9GAMM</name>
<organism evidence="4 5">
    <name type="scientific">Thalassomonas actiniarum</name>
    <dbReference type="NCBI Taxonomy" id="485447"/>
    <lineage>
        <taxon>Bacteria</taxon>
        <taxon>Pseudomonadati</taxon>
        <taxon>Pseudomonadota</taxon>
        <taxon>Gammaproteobacteria</taxon>
        <taxon>Alteromonadales</taxon>
        <taxon>Colwelliaceae</taxon>
        <taxon>Thalassomonas</taxon>
    </lineage>
</organism>